<evidence type="ECO:0008006" key="4">
    <source>
        <dbReference type="Google" id="ProtNLM"/>
    </source>
</evidence>
<reference evidence="2 3" key="1">
    <citation type="journal article" date="2016" name="Nat. Commun.">
        <title>Ectomycorrhizal ecology is imprinted in the genome of the dominant symbiotic fungus Cenococcum geophilum.</title>
        <authorList>
            <consortium name="DOE Joint Genome Institute"/>
            <person name="Peter M."/>
            <person name="Kohler A."/>
            <person name="Ohm R.A."/>
            <person name="Kuo A."/>
            <person name="Krutzmann J."/>
            <person name="Morin E."/>
            <person name="Arend M."/>
            <person name="Barry K.W."/>
            <person name="Binder M."/>
            <person name="Choi C."/>
            <person name="Clum A."/>
            <person name="Copeland A."/>
            <person name="Grisel N."/>
            <person name="Haridas S."/>
            <person name="Kipfer T."/>
            <person name="LaButti K."/>
            <person name="Lindquist E."/>
            <person name="Lipzen A."/>
            <person name="Maire R."/>
            <person name="Meier B."/>
            <person name="Mihaltcheva S."/>
            <person name="Molinier V."/>
            <person name="Murat C."/>
            <person name="Poggeler S."/>
            <person name="Quandt C.A."/>
            <person name="Sperisen C."/>
            <person name="Tritt A."/>
            <person name="Tisserant E."/>
            <person name="Crous P.W."/>
            <person name="Henrissat B."/>
            <person name="Nehls U."/>
            <person name="Egli S."/>
            <person name="Spatafora J.W."/>
            <person name="Grigoriev I.V."/>
            <person name="Martin F.M."/>
        </authorList>
    </citation>
    <scope>NUCLEOTIDE SEQUENCE [LARGE SCALE GENOMIC DNA]</scope>
    <source>
        <strain evidence="2 3">CBS 207.34</strain>
    </source>
</reference>
<dbReference type="AlphaFoldDB" id="A0A8E2EYR6"/>
<accession>A0A8E2EYR6</accession>
<evidence type="ECO:0000313" key="3">
    <source>
        <dbReference type="Proteomes" id="UP000250140"/>
    </source>
</evidence>
<evidence type="ECO:0000256" key="1">
    <source>
        <dbReference type="SAM" id="MobiDB-lite"/>
    </source>
</evidence>
<dbReference type="EMBL" id="KV749882">
    <property type="protein sequence ID" value="OCL07392.1"/>
    <property type="molecule type" value="Genomic_DNA"/>
</dbReference>
<sequence length="183" mass="21459">MYPPILPHPVGVQKIGQLKRPREEEDSPDVTKRRKRSESTTIPVDLGEEDRLLIQLKDEENMPWKDIAIKFQTDLGKVYQIPALQMRLKRLRERMRVWGDADVRALRLAHEYWIQSKFEIISQKMLEYGAAERWSARQCARKWAEIDPGPTPYTTYDHPTPSYTTYTMSPVEGPPFLPFLHIP</sequence>
<evidence type="ECO:0000313" key="2">
    <source>
        <dbReference type="EMBL" id="OCL07392.1"/>
    </source>
</evidence>
<organism evidence="2 3">
    <name type="scientific">Glonium stellatum</name>
    <dbReference type="NCBI Taxonomy" id="574774"/>
    <lineage>
        <taxon>Eukaryota</taxon>
        <taxon>Fungi</taxon>
        <taxon>Dikarya</taxon>
        <taxon>Ascomycota</taxon>
        <taxon>Pezizomycotina</taxon>
        <taxon>Dothideomycetes</taxon>
        <taxon>Pleosporomycetidae</taxon>
        <taxon>Gloniales</taxon>
        <taxon>Gloniaceae</taxon>
        <taxon>Glonium</taxon>
    </lineage>
</organism>
<name>A0A8E2EYR6_9PEZI</name>
<proteinExistence type="predicted"/>
<keyword evidence="3" id="KW-1185">Reference proteome</keyword>
<protein>
    <recommendedName>
        <fullName evidence="4">Myb-like domain-containing protein</fullName>
    </recommendedName>
</protein>
<dbReference type="OrthoDB" id="5421421at2759"/>
<dbReference type="Proteomes" id="UP000250140">
    <property type="component" value="Unassembled WGS sequence"/>
</dbReference>
<gene>
    <name evidence="2" type="ORF">AOQ84DRAFT_295188</name>
</gene>
<feature type="region of interest" description="Disordered" evidence="1">
    <location>
        <begin position="1"/>
        <end position="41"/>
    </location>
</feature>